<feature type="non-terminal residue" evidence="4">
    <location>
        <position position="358"/>
    </location>
</feature>
<proteinExistence type="inferred from homology"/>
<feature type="non-terminal residue" evidence="4">
    <location>
        <position position="1"/>
    </location>
</feature>
<sequence length="358" mass="40724">RPKLSTEQEALVSLAVQGHNIFYTGEAGCGKSTVLREIRDRLKSMDRAVEVLAPTGKVAIANGGMTTWSFADWTPNTHKSTLSELTSFSFGSVLAKRLRDVETIIIDEISMVESMHFDRLNQMMKAACSPFDKRSTLPFGGTQVIVTGDFCQLPPVKPFSHCYECGSELIADIPRKMYTCPNLECGISYRDEDKWAFRSRAWEECNFEHIYLKAVYRQNEPEFLRVLQRCRLGLQLSDSDLKLLANNKPKTGPYAVKLYPTRNEVRKVNDTEFRRIRAPIQTYKCVDVFLWNEEKHPHLRNKGARDPNGSLKALKEHRFEAELNLKEGMQVLLLHNIDISRGLCNGAQGVITGFEPFN</sequence>
<evidence type="ECO:0000313" key="4">
    <source>
        <dbReference type="EMBL" id="EHK17226.1"/>
    </source>
</evidence>
<keyword evidence="5" id="KW-1185">Reference proteome</keyword>
<dbReference type="GO" id="GO:0005524">
    <property type="term" value="F:ATP binding"/>
    <property type="evidence" value="ECO:0007669"/>
    <property type="project" value="UniProtKB-KW"/>
</dbReference>
<dbReference type="PANTHER" id="PTHR47642:SF7">
    <property type="entry name" value="ATP-DEPENDENT DNA HELICASE PIF1"/>
    <property type="match status" value="1"/>
</dbReference>
<dbReference type="VEuPathDB" id="FungiDB:TRIVIDRAFT_134896"/>
<dbReference type="InterPro" id="IPR051055">
    <property type="entry name" value="PIF1_helicase"/>
</dbReference>
<dbReference type="Pfam" id="PF05970">
    <property type="entry name" value="PIF1"/>
    <property type="match status" value="1"/>
</dbReference>
<protein>
    <recommendedName>
        <fullName evidence="1">ATP-dependent DNA helicase</fullName>
        <ecNumber evidence="1">5.6.2.3</ecNumber>
    </recommendedName>
</protein>
<dbReference type="GeneID" id="25787654"/>
<dbReference type="Proteomes" id="UP000007115">
    <property type="component" value="Unassembled WGS sequence"/>
</dbReference>
<gene>
    <name evidence="4" type="ORF">TRIVIDRAFT_134896</name>
</gene>
<dbReference type="OMA" id="CEIEYND"/>
<reference evidence="4 5" key="1">
    <citation type="journal article" date="2011" name="Genome Biol.">
        <title>Comparative genome sequence analysis underscores mycoparasitism as the ancestral life style of Trichoderma.</title>
        <authorList>
            <person name="Kubicek C.P."/>
            <person name="Herrera-Estrella A."/>
            <person name="Seidl-Seiboth V."/>
            <person name="Martinez D.A."/>
            <person name="Druzhinina I.S."/>
            <person name="Thon M."/>
            <person name="Zeilinger S."/>
            <person name="Casas-Flores S."/>
            <person name="Horwitz B.A."/>
            <person name="Mukherjee P.K."/>
            <person name="Mukherjee M."/>
            <person name="Kredics L."/>
            <person name="Alcaraz L.D."/>
            <person name="Aerts A."/>
            <person name="Antal Z."/>
            <person name="Atanasova L."/>
            <person name="Cervantes-Badillo M.G."/>
            <person name="Challacombe J."/>
            <person name="Chertkov O."/>
            <person name="McCluskey K."/>
            <person name="Coulpier F."/>
            <person name="Deshpande N."/>
            <person name="von Doehren H."/>
            <person name="Ebbole D.J."/>
            <person name="Esquivel-Naranjo E.U."/>
            <person name="Fekete E."/>
            <person name="Flipphi M."/>
            <person name="Glaser F."/>
            <person name="Gomez-Rodriguez E.Y."/>
            <person name="Gruber S."/>
            <person name="Han C."/>
            <person name="Henrissat B."/>
            <person name="Hermosa R."/>
            <person name="Hernandez-Onate M."/>
            <person name="Karaffa L."/>
            <person name="Kosti I."/>
            <person name="Le Crom S."/>
            <person name="Lindquist E."/>
            <person name="Lucas S."/>
            <person name="Luebeck M."/>
            <person name="Luebeck P.S."/>
            <person name="Margeot A."/>
            <person name="Metz B."/>
            <person name="Misra M."/>
            <person name="Nevalainen H."/>
            <person name="Omann M."/>
            <person name="Packer N."/>
            <person name="Perrone G."/>
            <person name="Uresti-Rivera E.E."/>
            <person name="Salamov A."/>
            <person name="Schmoll M."/>
            <person name="Seiboth B."/>
            <person name="Shapiro H."/>
            <person name="Sukno S."/>
            <person name="Tamayo-Ramos J.A."/>
            <person name="Tisch D."/>
            <person name="Wiest A."/>
            <person name="Wilkinson H.H."/>
            <person name="Zhang M."/>
            <person name="Coutinho P.M."/>
            <person name="Kenerley C.M."/>
            <person name="Monte E."/>
            <person name="Baker S.E."/>
            <person name="Grigoriev I.V."/>
        </authorList>
    </citation>
    <scope>NUCLEOTIDE SEQUENCE [LARGE SCALE GENOMIC DNA]</scope>
    <source>
        <strain evidence="5">Gv29-8 / FGSC 10586</strain>
    </source>
</reference>
<keyword evidence="1" id="KW-0233">DNA recombination</keyword>
<keyword evidence="1" id="KW-0067">ATP-binding</keyword>
<dbReference type="Gene3D" id="3.40.50.300">
    <property type="entry name" value="P-loop containing nucleotide triphosphate hydrolases"/>
    <property type="match status" value="1"/>
</dbReference>
<dbReference type="STRING" id="413071.G9N8B8"/>
<dbReference type="OrthoDB" id="432234at2759"/>
<keyword evidence="1" id="KW-0227">DNA damage</keyword>
<dbReference type="HOGENOM" id="CLU_001613_7_0_1"/>
<dbReference type="eggNOG" id="KOG0987">
    <property type="taxonomic scope" value="Eukaryota"/>
</dbReference>
<organism evidence="4 5">
    <name type="scientific">Hypocrea virens (strain Gv29-8 / FGSC 10586)</name>
    <name type="common">Gliocladium virens</name>
    <name type="synonym">Trichoderma virens</name>
    <dbReference type="NCBI Taxonomy" id="413071"/>
    <lineage>
        <taxon>Eukaryota</taxon>
        <taxon>Fungi</taxon>
        <taxon>Dikarya</taxon>
        <taxon>Ascomycota</taxon>
        <taxon>Pezizomycotina</taxon>
        <taxon>Sordariomycetes</taxon>
        <taxon>Hypocreomycetidae</taxon>
        <taxon>Hypocreales</taxon>
        <taxon>Hypocreaceae</taxon>
        <taxon>Trichoderma</taxon>
    </lineage>
</organism>
<dbReference type="GO" id="GO:0000723">
    <property type="term" value="P:telomere maintenance"/>
    <property type="evidence" value="ECO:0007669"/>
    <property type="project" value="InterPro"/>
</dbReference>
<dbReference type="GO" id="GO:0043139">
    <property type="term" value="F:5'-3' DNA helicase activity"/>
    <property type="evidence" value="ECO:0007669"/>
    <property type="project" value="UniProtKB-EC"/>
</dbReference>
<evidence type="ECO:0000256" key="1">
    <source>
        <dbReference type="RuleBase" id="RU363044"/>
    </source>
</evidence>
<dbReference type="AlphaFoldDB" id="G9N8B8"/>
<comment type="catalytic activity">
    <reaction evidence="1">
        <text>ATP + H2O = ADP + phosphate + H(+)</text>
        <dbReference type="Rhea" id="RHEA:13065"/>
        <dbReference type="ChEBI" id="CHEBI:15377"/>
        <dbReference type="ChEBI" id="CHEBI:15378"/>
        <dbReference type="ChEBI" id="CHEBI:30616"/>
        <dbReference type="ChEBI" id="CHEBI:43474"/>
        <dbReference type="ChEBI" id="CHEBI:456216"/>
        <dbReference type="EC" id="5.6.2.3"/>
    </reaction>
</comment>
<dbReference type="GO" id="GO:0006310">
    <property type="term" value="P:DNA recombination"/>
    <property type="evidence" value="ECO:0007669"/>
    <property type="project" value="UniProtKB-KW"/>
</dbReference>
<evidence type="ECO:0000259" key="2">
    <source>
        <dbReference type="Pfam" id="PF05970"/>
    </source>
</evidence>
<dbReference type="InterPro" id="IPR049163">
    <property type="entry name" value="Pif1-like_2B_dom"/>
</dbReference>
<feature type="domain" description="DNA helicase Pif1-like DEAD-box helicase" evidence="2">
    <location>
        <begin position="4"/>
        <end position="157"/>
    </location>
</feature>
<keyword evidence="1" id="KW-0234">DNA repair</keyword>
<dbReference type="EC" id="5.6.2.3" evidence="1"/>
<comment type="similarity">
    <text evidence="1">Belongs to the helicase family.</text>
</comment>
<keyword evidence="1" id="KW-0547">Nucleotide-binding</keyword>
<dbReference type="Pfam" id="PF21530">
    <property type="entry name" value="Pif1_2B_dom"/>
    <property type="match status" value="1"/>
</dbReference>
<dbReference type="SUPFAM" id="SSF52540">
    <property type="entry name" value="P-loop containing nucleoside triphosphate hydrolases"/>
    <property type="match status" value="2"/>
</dbReference>
<dbReference type="PANTHER" id="PTHR47642">
    <property type="entry name" value="ATP-DEPENDENT DNA HELICASE"/>
    <property type="match status" value="1"/>
</dbReference>
<keyword evidence="1" id="KW-0378">Hydrolase</keyword>
<keyword evidence="1" id="KW-0347">Helicase</keyword>
<accession>G9N8B8</accession>
<dbReference type="InParanoid" id="G9N8B8"/>
<evidence type="ECO:0000313" key="5">
    <source>
        <dbReference type="Proteomes" id="UP000007115"/>
    </source>
</evidence>
<feature type="domain" description="DNA helicase Pif1-like 2B" evidence="3">
    <location>
        <begin position="322"/>
        <end position="354"/>
    </location>
</feature>
<evidence type="ECO:0000259" key="3">
    <source>
        <dbReference type="Pfam" id="PF21530"/>
    </source>
</evidence>
<dbReference type="InterPro" id="IPR027417">
    <property type="entry name" value="P-loop_NTPase"/>
</dbReference>
<name>G9N8B8_HYPVG</name>
<dbReference type="EMBL" id="ABDF02000089">
    <property type="protein sequence ID" value="EHK17226.1"/>
    <property type="molecule type" value="Genomic_DNA"/>
</dbReference>
<dbReference type="RefSeq" id="XP_013951423.1">
    <property type="nucleotide sequence ID" value="XM_014095948.1"/>
</dbReference>
<comment type="cofactor">
    <cofactor evidence="1">
        <name>Mg(2+)</name>
        <dbReference type="ChEBI" id="CHEBI:18420"/>
    </cofactor>
</comment>
<dbReference type="InterPro" id="IPR010285">
    <property type="entry name" value="DNA_helicase_pif1-like_DEAD"/>
</dbReference>
<comment type="caution">
    <text evidence="4">The sequence shown here is derived from an EMBL/GenBank/DDBJ whole genome shotgun (WGS) entry which is preliminary data.</text>
</comment>
<dbReference type="GO" id="GO:0006281">
    <property type="term" value="P:DNA repair"/>
    <property type="evidence" value="ECO:0007669"/>
    <property type="project" value="UniProtKB-KW"/>
</dbReference>
<dbReference type="GO" id="GO:0016887">
    <property type="term" value="F:ATP hydrolysis activity"/>
    <property type="evidence" value="ECO:0007669"/>
    <property type="project" value="RHEA"/>
</dbReference>